<feature type="coiled-coil region" evidence="10">
    <location>
        <begin position="469"/>
        <end position="496"/>
    </location>
</feature>
<dbReference type="GO" id="GO:0004612">
    <property type="term" value="F:phosphoenolpyruvate carboxykinase (ATP) activity"/>
    <property type="evidence" value="ECO:0007669"/>
    <property type="project" value="UniProtKB-EC"/>
</dbReference>
<dbReference type="InterPro" id="IPR013035">
    <property type="entry name" value="PEP_carboxykinase_C"/>
</dbReference>
<dbReference type="UniPathway" id="UPA00138"/>
<name>A0A5N5UM57_9EURY</name>
<dbReference type="AlphaFoldDB" id="A0A5N5UM57"/>
<keyword evidence="14" id="KW-0418">Kinase</keyword>
<evidence type="ECO:0000313" key="17">
    <source>
        <dbReference type="Proteomes" id="UP000326865"/>
    </source>
</evidence>
<dbReference type="EMBL" id="QKKZ01000001">
    <property type="protein sequence ID" value="KAB7515628.1"/>
    <property type="molecule type" value="Genomic_DNA"/>
</dbReference>
<dbReference type="Proteomes" id="UP000326207">
    <property type="component" value="Unassembled WGS sequence"/>
</dbReference>
<keyword evidence="7" id="KW-0067">ATP-binding</keyword>
<comment type="caution">
    <text evidence="14">The sequence shown here is derived from an EMBL/GenBank/DDBJ whole genome shotgun (WGS) entry which is preliminary data.</text>
</comment>
<dbReference type="InterPro" id="IPR001272">
    <property type="entry name" value="PEP_carboxykinase_ATP"/>
</dbReference>
<keyword evidence="14" id="KW-0670">Pyruvate</keyword>
<keyword evidence="5" id="KW-0547">Nucleotide-binding</keyword>
<dbReference type="PANTHER" id="PTHR30031:SF0">
    <property type="entry name" value="PHOSPHOENOLPYRUVATE CARBOXYKINASE (ATP)"/>
    <property type="match status" value="1"/>
</dbReference>
<reference evidence="15 16" key="1">
    <citation type="submission" date="2019-10" db="EMBL/GenBank/DDBJ databases">
        <title>Unraveling microbial dark matter from salterns through culturing: the case of the genus Halosegnis.</title>
        <authorList>
            <person name="Duran-Viseras A."/>
            <person name="Andrei A.-S."/>
            <person name="Vera-Gargallo B."/>
            <person name="Ghai R."/>
            <person name="Sanchez-Porro C."/>
            <person name="Ventosa A."/>
        </authorList>
    </citation>
    <scope>NUCLEOTIDE SEQUENCE [LARGE SCALE GENOMIC DNA]</scope>
    <source>
        <strain evidence="13 16">F17-44</strain>
        <strain evidence="12 17">F18-79</strain>
        <strain evidence="14 15">F19-13</strain>
    </source>
</reference>
<evidence type="ECO:0000313" key="13">
    <source>
        <dbReference type="EMBL" id="KAB7517166.1"/>
    </source>
</evidence>
<dbReference type="GO" id="GO:0005524">
    <property type="term" value="F:ATP binding"/>
    <property type="evidence" value="ECO:0007669"/>
    <property type="project" value="UniProtKB-KW"/>
</dbReference>
<protein>
    <recommendedName>
        <fullName evidence="3">phosphoenolpyruvate carboxykinase (ATP)</fullName>
        <ecNumber evidence="3">4.1.1.49</ecNumber>
    </recommendedName>
</protein>
<feature type="region of interest" description="Disordered" evidence="11">
    <location>
        <begin position="1"/>
        <end position="29"/>
    </location>
</feature>
<evidence type="ECO:0000256" key="6">
    <source>
        <dbReference type="ARBA" id="ARBA00022793"/>
    </source>
</evidence>
<dbReference type="GO" id="GO:0005829">
    <property type="term" value="C:cytosol"/>
    <property type="evidence" value="ECO:0007669"/>
    <property type="project" value="TreeGrafter"/>
</dbReference>
<dbReference type="SUPFAM" id="SSF68923">
    <property type="entry name" value="PEP carboxykinase N-terminal domain"/>
    <property type="match status" value="1"/>
</dbReference>
<dbReference type="EMBL" id="QJOW01000002">
    <property type="protein sequence ID" value="KAB7517166.1"/>
    <property type="molecule type" value="Genomic_DNA"/>
</dbReference>
<comment type="similarity">
    <text evidence="2">Belongs to the phosphoenolpyruvate carboxykinase (ATP) family.</text>
</comment>
<keyword evidence="4" id="KW-0312">Gluconeogenesis</keyword>
<dbReference type="Gene3D" id="2.170.8.10">
    <property type="entry name" value="Phosphoenolpyruvate Carboxykinase, domain 2"/>
    <property type="match status" value="1"/>
</dbReference>
<evidence type="ECO:0000256" key="4">
    <source>
        <dbReference type="ARBA" id="ARBA00022432"/>
    </source>
</evidence>
<dbReference type="RefSeq" id="WP_152120041.1">
    <property type="nucleotide sequence ID" value="NZ_QJOW01000002.1"/>
</dbReference>
<keyword evidence="8 14" id="KW-0456">Lyase</keyword>
<dbReference type="OrthoDB" id="192074at2157"/>
<evidence type="ECO:0000256" key="2">
    <source>
        <dbReference type="ARBA" id="ARBA00006052"/>
    </source>
</evidence>
<comment type="pathway">
    <text evidence="1">Carbohydrate biosynthesis; gluconeogenesis.</text>
</comment>
<dbReference type="SUPFAM" id="SSF53795">
    <property type="entry name" value="PEP carboxykinase-like"/>
    <property type="match status" value="1"/>
</dbReference>
<evidence type="ECO:0000256" key="3">
    <source>
        <dbReference type="ARBA" id="ARBA00012363"/>
    </source>
</evidence>
<evidence type="ECO:0000256" key="5">
    <source>
        <dbReference type="ARBA" id="ARBA00022741"/>
    </source>
</evidence>
<dbReference type="InterPro" id="IPR008210">
    <property type="entry name" value="PEP_carboxykinase_N"/>
</dbReference>
<dbReference type="Proteomes" id="UP000326302">
    <property type="component" value="Unassembled WGS sequence"/>
</dbReference>
<evidence type="ECO:0000256" key="10">
    <source>
        <dbReference type="SAM" id="Coils"/>
    </source>
</evidence>
<accession>A0A5N5UEP8</accession>
<keyword evidence="17" id="KW-1185">Reference proteome</keyword>
<proteinExistence type="inferred from homology"/>
<evidence type="ECO:0000313" key="14">
    <source>
        <dbReference type="EMBL" id="KAB7519713.1"/>
    </source>
</evidence>
<keyword evidence="10" id="KW-0175">Coiled coil</keyword>
<dbReference type="Proteomes" id="UP000326865">
    <property type="component" value="Unassembled WGS sequence"/>
</dbReference>
<evidence type="ECO:0000256" key="11">
    <source>
        <dbReference type="SAM" id="MobiDB-lite"/>
    </source>
</evidence>
<evidence type="ECO:0000256" key="9">
    <source>
        <dbReference type="ARBA" id="ARBA00047371"/>
    </source>
</evidence>
<accession>A0A5N5UM57</accession>
<dbReference type="EC" id="4.1.1.49" evidence="3"/>
<dbReference type="Gene3D" id="3.40.449.10">
    <property type="entry name" value="Phosphoenolpyruvate Carboxykinase, domain 1"/>
    <property type="match status" value="1"/>
</dbReference>
<organism evidence="14 15">
    <name type="scientific">Halosegnis rubeus</name>
    <dbReference type="NCBI Taxonomy" id="2212850"/>
    <lineage>
        <taxon>Archaea</taxon>
        <taxon>Methanobacteriati</taxon>
        <taxon>Methanobacteriota</taxon>
        <taxon>Stenosarchaea group</taxon>
        <taxon>Halobacteria</taxon>
        <taxon>Halobacteriales</taxon>
        <taxon>Natronomonadaceae</taxon>
        <taxon>Halosegnis</taxon>
    </lineage>
</organism>
<dbReference type="Gene3D" id="3.90.228.20">
    <property type="match status" value="1"/>
</dbReference>
<comment type="catalytic activity">
    <reaction evidence="9">
        <text>oxaloacetate + ATP = phosphoenolpyruvate + ADP + CO2</text>
        <dbReference type="Rhea" id="RHEA:18617"/>
        <dbReference type="ChEBI" id="CHEBI:16452"/>
        <dbReference type="ChEBI" id="CHEBI:16526"/>
        <dbReference type="ChEBI" id="CHEBI:30616"/>
        <dbReference type="ChEBI" id="CHEBI:58702"/>
        <dbReference type="ChEBI" id="CHEBI:456216"/>
        <dbReference type="EC" id="4.1.1.49"/>
    </reaction>
</comment>
<keyword evidence="14" id="KW-0808">Transferase</keyword>
<dbReference type="Pfam" id="PF01293">
    <property type="entry name" value="PEPCK_ATP"/>
    <property type="match status" value="1"/>
</dbReference>
<feature type="region of interest" description="Disordered" evidence="11">
    <location>
        <begin position="46"/>
        <end position="71"/>
    </location>
</feature>
<gene>
    <name evidence="12" type="ORF">DM867_00305</name>
    <name evidence="13" type="ORF">DMP03_07375</name>
    <name evidence="14" type="ORF">DP108_00200</name>
</gene>
<dbReference type="EMBL" id="QMDY01000001">
    <property type="protein sequence ID" value="KAB7519713.1"/>
    <property type="molecule type" value="Genomic_DNA"/>
</dbReference>
<accession>A0A5N5UAQ7</accession>
<evidence type="ECO:0000256" key="7">
    <source>
        <dbReference type="ARBA" id="ARBA00022840"/>
    </source>
</evidence>
<dbReference type="GO" id="GO:0016301">
    <property type="term" value="F:kinase activity"/>
    <property type="evidence" value="ECO:0007669"/>
    <property type="project" value="UniProtKB-KW"/>
</dbReference>
<evidence type="ECO:0000256" key="8">
    <source>
        <dbReference type="ARBA" id="ARBA00023239"/>
    </source>
</evidence>
<dbReference type="GO" id="GO:0006094">
    <property type="term" value="P:gluconeogenesis"/>
    <property type="evidence" value="ECO:0007669"/>
    <property type="project" value="UniProtKB-UniPathway"/>
</dbReference>
<dbReference type="NCBIfam" id="NF006821">
    <property type="entry name" value="PRK09344.1-3"/>
    <property type="match status" value="1"/>
</dbReference>
<evidence type="ECO:0000313" key="12">
    <source>
        <dbReference type="EMBL" id="KAB7515628.1"/>
    </source>
</evidence>
<dbReference type="PANTHER" id="PTHR30031">
    <property type="entry name" value="PHOSPHOENOLPYRUVATE CARBOXYKINASE ATP"/>
    <property type="match status" value="1"/>
</dbReference>
<feature type="compositionally biased region" description="Basic and acidic residues" evidence="11">
    <location>
        <begin position="55"/>
        <end position="67"/>
    </location>
</feature>
<evidence type="ECO:0000313" key="16">
    <source>
        <dbReference type="Proteomes" id="UP000326302"/>
    </source>
</evidence>
<evidence type="ECO:0000313" key="15">
    <source>
        <dbReference type="Proteomes" id="UP000326207"/>
    </source>
</evidence>
<sequence>MSERGATFNSLDTTLPAPDSTDRVHHNPSEATLRSLSAHLETETEFGAPAYVSEQRSRQSEFTRNDTDSDFDAEDYTHVQTALEGVRETDREFVCLDLQVGRHPDHTYNARYFVPAEQARIALALTRLFERGEFDEPDFCTVQLPDHGTLAIRTLVDEGLTTVLGSDYTGEAKKSFLRLFMQRTKAAGGLGLHAGSKRVTLKDDGDTRDVGQLFLGLSATGKSTLTAHGLGLSGAESATMLQDDVCALLPDGTVAGSEGNGLYVKTIGLDRDEQEAVYDAVTHNSAVLENVDVSEDGTVDFDSDRYTTNGRAAVFRERLASAGEEIDLEEVNQVFFITRNPAMPPVTKLNSASAAAAFMLGESIQTSAGDPDAAGEAIRVVGTNPFIVGSEGEEGNRFRDLIESLDVECYLLNTGRVGERDIGVTESVTILRELARGSVSWREDGDTGLSVPADLAGVDIEQFDASANLSDATDRLADLREERRAYLAAFDDLDDAIVDAVY</sequence>
<keyword evidence="6" id="KW-0210">Decarboxylase</keyword>
<evidence type="ECO:0000256" key="1">
    <source>
        <dbReference type="ARBA" id="ARBA00004742"/>
    </source>
</evidence>